<keyword evidence="1" id="KW-0472">Membrane</keyword>
<proteinExistence type="predicted"/>
<dbReference type="AlphaFoldDB" id="A0A9W8NFF7"/>
<accession>A0A9W8NFF7</accession>
<gene>
    <name evidence="2" type="ORF">NPX13_g4761</name>
</gene>
<evidence type="ECO:0000256" key="1">
    <source>
        <dbReference type="SAM" id="Phobius"/>
    </source>
</evidence>
<evidence type="ECO:0000313" key="2">
    <source>
        <dbReference type="EMBL" id="KAJ3573265.1"/>
    </source>
</evidence>
<dbReference type="Proteomes" id="UP001148614">
    <property type="component" value="Unassembled WGS sequence"/>
</dbReference>
<reference evidence="2" key="1">
    <citation type="submission" date="2022-07" db="EMBL/GenBank/DDBJ databases">
        <title>Genome Sequence of Xylaria arbuscula.</title>
        <authorList>
            <person name="Buettner E."/>
        </authorList>
    </citation>
    <scope>NUCLEOTIDE SEQUENCE</scope>
    <source>
        <strain evidence="2">VT107</strain>
    </source>
</reference>
<protein>
    <submittedName>
        <fullName evidence="2">Uncharacterized protein</fullName>
    </submittedName>
</protein>
<comment type="caution">
    <text evidence="2">The sequence shown here is derived from an EMBL/GenBank/DDBJ whole genome shotgun (WGS) entry which is preliminary data.</text>
</comment>
<evidence type="ECO:0000313" key="3">
    <source>
        <dbReference type="Proteomes" id="UP001148614"/>
    </source>
</evidence>
<keyword evidence="1" id="KW-1133">Transmembrane helix</keyword>
<feature type="transmembrane region" description="Helical" evidence="1">
    <location>
        <begin position="21"/>
        <end position="38"/>
    </location>
</feature>
<sequence length="248" mass="27326">MLIWLLWANRRSKEWLRPLPAAIVAILCITIFTVAGGLSSRISSAVGDEVLIKASNCGYPQRIWETTDPLYFSGLSLEATIINKATNYVQQCYSNENAGLLDCSRFAKQYITSSIMDQKATCPFKSNLCRTGSANLRIDSGYLDSHDTFGFNAPPNERILFRYVLHCAPLKTTGFSYEANTSIGKYVFYKYGNITVYGLENPGWVHAAPPVEAQYAAIESSDIVVAAANYELLSVAVYCRGFAFCAGA</sequence>
<dbReference type="EMBL" id="JANPWZ010000696">
    <property type="protein sequence ID" value="KAJ3573265.1"/>
    <property type="molecule type" value="Genomic_DNA"/>
</dbReference>
<keyword evidence="3" id="KW-1185">Reference proteome</keyword>
<keyword evidence="1" id="KW-0812">Transmembrane</keyword>
<organism evidence="2 3">
    <name type="scientific">Xylaria arbuscula</name>
    <dbReference type="NCBI Taxonomy" id="114810"/>
    <lineage>
        <taxon>Eukaryota</taxon>
        <taxon>Fungi</taxon>
        <taxon>Dikarya</taxon>
        <taxon>Ascomycota</taxon>
        <taxon>Pezizomycotina</taxon>
        <taxon>Sordariomycetes</taxon>
        <taxon>Xylariomycetidae</taxon>
        <taxon>Xylariales</taxon>
        <taxon>Xylariaceae</taxon>
        <taxon>Xylaria</taxon>
    </lineage>
</organism>
<name>A0A9W8NFF7_9PEZI</name>